<sequence length="266" mass="29078">MTSCDLILQYLQTFAPLELAEDWDNVGLLLGKSEQDISSVMTCLTLTPDVATEAIEKNVGLIVTHHPILFRAVQRITTETSEGAMLLDLARNNIAVYSPHTAFDSAARGINQQWCERLKLQNCLPLQSSADQELAGTGLGSGRMGTLTPPMLLQDFILQIKSLLSIEPVQFVGQLDAKISKAGIACGAAAEYMKQAQTQGCQVLVTGEARFHACLEARQRGIALVLVGHFHSERFACEKLAKILQNEFPQIHCFASQIESDPINLL</sequence>
<dbReference type="SUPFAM" id="SSF102705">
    <property type="entry name" value="NIF3 (NGG1p interacting factor 3)-like"/>
    <property type="match status" value="1"/>
</dbReference>
<dbReference type="AlphaFoldDB" id="A0A5C5XB46"/>
<comment type="caution">
    <text evidence="6">The sequence shown here is derived from an EMBL/GenBank/DDBJ whole genome shotgun (WGS) entry which is preliminary data.</text>
</comment>
<dbReference type="Gene3D" id="3.40.1390.30">
    <property type="entry name" value="NIF3 (NGG1p interacting factor 3)-like"/>
    <property type="match status" value="2"/>
</dbReference>
<gene>
    <name evidence="6" type="ORF">Pan54_02200</name>
</gene>
<evidence type="ECO:0000256" key="1">
    <source>
        <dbReference type="ARBA" id="ARBA00006964"/>
    </source>
</evidence>
<dbReference type="NCBIfam" id="TIGR00486">
    <property type="entry name" value="YbgI_SA1388"/>
    <property type="match status" value="1"/>
</dbReference>
<dbReference type="InterPro" id="IPR036069">
    <property type="entry name" value="DUF34/NIF3_sf"/>
</dbReference>
<keyword evidence="6" id="KW-0378">Hydrolase</keyword>
<evidence type="ECO:0000256" key="5">
    <source>
        <dbReference type="PIRSR" id="PIRSR602678-1"/>
    </source>
</evidence>
<evidence type="ECO:0000256" key="2">
    <source>
        <dbReference type="ARBA" id="ARBA00011643"/>
    </source>
</evidence>
<evidence type="ECO:0000256" key="4">
    <source>
        <dbReference type="ARBA" id="ARBA00022723"/>
    </source>
</evidence>
<evidence type="ECO:0000256" key="3">
    <source>
        <dbReference type="ARBA" id="ARBA00022112"/>
    </source>
</evidence>
<feature type="binding site" evidence="5">
    <location>
        <position position="65"/>
    </location>
    <ligand>
        <name>a divalent metal cation</name>
        <dbReference type="ChEBI" id="CHEBI:60240"/>
        <label>1</label>
    </ligand>
</feature>
<feature type="binding site" evidence="5">
    <location>
        <position position="233"/>
    </location>
    <ligand>
        <name>a divalent metal cation</name>
        <dbReference type="ChEBI" id="CHEBI:60240"/>
        <label>1</label>
    </ligand>
</feature>
<dbReference type="InterPro" id="IPR002678">
    <property type="entry name" value="DUF34/NIF3"/>
</dbReference>
<comment type="subunit">
    <text evidence="2">Homohexamer.</text>
</comment>
<accession>A0A5C5XB46</accession>
<evidence type="ECO:0000313" key="6">
    <source>
        <dbReference type="EMBL" id="TWT59513.1"/>
    </source>
</evidence>
<name>A0A5C5XB46_9PLAN</name>
<dbReference type="RefSeq" id="WP_146501647.1">
    <property type="nucleotide sequence ID" value="NZ_SJPG01000001.1"/>
</dbReference>
<keyword evidence="4 5" id="KW-0479">Metal-binding</keyword>
<evidence type="ECO:0000313" key="7">
    <source>
        <dbReference type="Proteomes" id="UP000316095"/>
    </source>
</evidence>
<dbReference type="PANTHER" id="PTHR13799">
    <property type="entry name" value="NGG1 INTERACTING FACTOR 3"/>
    <property type="match status" value="1"/>
</dbReference>
<comment type="similarity">
    <text evidence="1">Belongs to the GTP cyclohydrolase I type 2/NIF3 family.</text>
</comment>
<reference evidence="6 7" key="1">
    <citation type="submission" date="2019-02" db="EMBL/GenBank/DDBJ databases">
        <title>Deep-cultivation of Planctomycetes and their phenomic and genomic characterization uncovers novel biology.</title>
        <authorList>
            <person name="Wiegand S."/>
            <person name="Jogler M."/>
            <person name="Boedeker C."/>
            <person name="Pinto D."/>
            <person name="Vollmers J."/>
            <person name="Rivas-Marin E."/>
            <person name="Kohn T."/>
            <person name="Peeters S.H."/>
            <person name="Heuer A."/>
            <person name="Rast P."/>
            <person name="Oberbeckmann S."/>
            <person name="Bunk B."/>
            <person name="Jeske O."/>
            <person name="Meyerdierks A."/>
            <person name="Storesund J.E."/>
            <person name="Kallscheuer N."/>
            <person name="Luecker S."/>
            <person name="Lage O.M."/>
            <person name="Pohl T."/>
            <person name="Merkel B.J."/>
            <person name="Hornburger P."/>
            <person name="Mueller R.-W."/>
            <person name="Bruemmer F."/>
            <person name="Labrenz M."/>
            <person name="Spormann A.M."/>
            <person name="Op Den Camp H."/>
            <person name="Overmann J."/>
            <person name="Amann R."/>
            <person name="Jetten M.S.M."/>
            <person name="Mascher T."/>
            <person name="Medema M.H."/>
            <person name="Devos D.P."/>
            <person name="Kaster A.-K."/>
            <person name="Ovreas L."/>
            <person name="Rohde M."/>
            <person name="Galperin M.Y."/>
            <person name="Jogler C."/>
        </authorList>
    </citation>
    <scope>NUCLEOTIDE SEQUENCE [LARGE SCALE GENOMIC DNA]</scope>
    <source>
        <strain evidence="6 7">Pan54</strain>
    </source>
</reference>
<dbReference type="GO" id="GO:0046872">
    <property type="term" value="F:metal ion binding"/>
    <property type="evidence" value="ECO:0007669"/>
    <property type="project" value="UniProtKB-KW"/>
</dbReference>
<dbReference type="GO" id="GO:0005737">
    <property type="term" value="C:cytoplasm"/>
    <property type="evidence" value="ECO:0007669"/>
    <property type="project" value="TreeGrafter"/>
</dbReference>
<keyword evidence="7" id="KW-1185">Reference proteome</keyword>
<protein>
    <recommendedName>
        <fullName evidence="3">GTP cyclohydrolase 1 type 2 homolog</fullName>
    </recommendedName>
</protein>
<feature type="binding site" evidence="5">
    <location>
        <position position="104"/>
    </location>
    <ligand>
        <name>a divalent metal cation</name>
        <dbReference type="ChEBI" id="CHEBI:60240"/>
        <label>1</label>
    </ligand>
</feature>
<feature type="binding site" evidence="5">
    <location>
        <position position="66"/>
    </location>
    <ligand>
        <name>a divalent metal cation</name>
        <dbReference type="ChEBI" id="CHEBI:60240"/>
        <label>1</label>
    </ligand>
</feature>
<organism evidence="6 7">
    <name type="scientific">Rubinisphaera italica</name>
    <dbReference type="NCBI Taxonomy" id="2527969"/>
    <lineage>
        <taxon>Bacteria</taxon>
        <taxon>Pseudomonadati</taxon>
        <taxon>Planctomycetota</taxon>
        <taxon>Planctomycetia</taxon>
        <taxon>Planctomycetales</taxon>
        <taxon>Planctomycetaceae</taxon>
        <taxon>Rubinisphaera</taxon>
    </lineage>
</organism>
<dbReference type="OrthoDB" id="9792792at2"/>
<dbReference type="Proteomes" id="UP000316095">
    <property type="component" value="Unassembled WGS sequence"/>
</dbReference>
<dbReference type="FunFam" id="3.40.1390.30:FF:000001">
    <property type="entry name" value="GTP cyclohydrolase 1 type 2"/>
    <property type="match status" value="1"/>
</dbReference>
<dbReference type="PANTHER" id="PTHR13799:SF14">
    <property type="entry name" value="GTP CYCLOHYDROLASE 1 TYPE 2 HOMOLOG"/>
    <property type="match status" value="1"/>
</dbReference>
<dbReference type="Pfam" id="PF01784">
    <property type="entry name" value="DUF34_NIF3"/>
    <property type="match status" value="1"/>
</dbReference>
<dbReference type="GO" id="GO:0016787">
    <property type="term" value="F:hydrolase activity"/>
    <property type="evidence" value="ECO:0007669"/>
    <property type="project" value="UniProtKB-KW"/>
</dbReference>
<dbReference type="EMBL" id="SJPG01000001">
    <property type="protein sequence ID" value="TWT59513.1"/>
    <property type="molecule type" value="Genomic_DNA"/>
</dbReference>
<feature type="binding site" evidence="5">
    <location>
        <position position="229"/>
    </location>
    <ligand>
        <name>a divalent metal cation</name>
        <dbReference type="ChEBI" id="CHEBI:60240"/>
        <label>1</label>
    </ligand>
</feature>
<proteinExistence type="inferred from homology"/>